<dbReference type="Gene3D" id="3.30.70.330">
    <property type="match status" value="1"/>
</dbReference>
<keyword evidence="5" id="KW-0539">Nucleus</keyword>
<evidence type="ECO:0000256" key="5">
    <source>
        <dbReference type="ARBA" id="ARBA00023242"/>
    </source>
</evidence>
<dbReference type="PROSITE" id="PS00636">
    <property type="entry name" value="DNAJ_1"/>
    <property type="match status" value="1"/>
</dbReference>
<evidence type="ECO:0000259" key="6">
    <source>
        <dbReference type="PROSITE" id="PS50076"/>
    </source>
</evidence>
<dbReference type="STRING" id="796925.A0A137PI67"/>
<evidence type="ECO:0000256" key="1">
    <source>
        <dbReference type="ARBA" id="ARBA00004123"/>
    </source>
</evidence>
<dbReference type="AlphaFoldDB" id="A0A137PI67"/>
<dbReference type="InterPro" id="IPR018253">
    <property type="entry name" value="DnaJ_domain_CS"/>
</dbReference>
<dbReference type="GO" id="GO:0005737">
    <property type="term" value="C:cytoplasm"/>
    <property type="evidence" value="ECO:0007669"/>
    <property type="project" value="UniProtKB-SubCell"/>
</dbReference>
<accession>A0A137PI67</accession>
<keyword evidence="8" id="KW-1185">Reference proteome</keyword>
<name>A0A137PI67_CONC2</name>
<dbReference type="GO" id="GO:0003676">
    <property type="term" value="F:nucleic acid binding"/>
    <property type="evidence" value="ECO:0007669"/>
    <property type="project" value="InterPro"/>
</dbReference>
<dbReference type="PANTHER" id="PTHR44313:SF1">
    <property type="entry name" value="DNAJ HOMOLOG SUBFAMILY C MEMBER 17"/>
    <property type="match status" value="1"/>
</dbReference>
<dbReference type="Gene3D" id="1.10.287.110">
    <property type="entry name" value="DnaJ domain"/>
    <property type="match status" value="1"/>
</dbReference>
<dbReference type="InterPro" id="IPR036869">
    <property type="entry name" value="J_dom_sf"/>
</dbReference>
<protein>
    <submittedName>
        <fullName evidence="7">DnaJ-domain-containing protein</fullName>
    </submittedName>
</protein>
<evidence type="ECO:0000313" key="8">
    <source>
        <dbReference type="Proteomes" id="UP000070444"/>
    </source>
</evidence>
<reference evidence="7 8" key="1">
    <citation type="journal article" date="2015" name="Genome Biol. Evol.">
        <title>Phylogenomic analyses indicate that early fungi evolved digesting cell walls of algal ancestors of land plants.</title>
        <authorList>
            <person name="Chang Y."/>
            <person name="Wang S."/>
            <person name="Sekimoto S."/>
            <person name="Aerts A.L."/>
            <person name="Choi C."/>
            <person name="Clum A."/>
            <person name="LaButti K.M."/>
            <person name="Lindquist E.A."/>
            <person name="Yee Ngan C."/>
            <person name="Ohm R.A."/>
            <person name="Salamov A.A."/>
            <person name="Grigoriev I.V."/>
            <person name="Spatafora J.W."/>
            <person name="Berbee M.L."/>
        </authorList>
    </citation>
    <scope>NUCLEOTIDE SEQUENCE [LARGE SCALE GENOMIC DNA]</scope>
    <source>
        <strain evidence="7 8">NRRL 28638</strain>
    </source>
</reference>
<feature type="domain" description="J" evidence="6">
    <location>
        <begin position="14"/>
        <end position="79"/>
    </location>
</feature>
<dbReference type="Pfam" id="PF00226">
    <property type="entry name" value="DnaJ"/>
    <property type="match status" value="1"/>
</dbReference>
<proteinExistence type="predicted"/>
<evidence type="ECO:0000256" key="2">
    <source>
        <dbReference type="ARBA" id="ARBA00004496"/>
    </source>
</evidence>
<dbReference type="InterPro" id="IPR052094">
    <property type="entry name" value="Pre-mRNA-splicing_ERAD"/>
</dbReference>
<dbReference type="PANTHER" id="PTHR44313">
    <property type="entry name" value="DNAJ HOMOLOG SUBFAMILY C MEMBER 17"/>
    <property type="match status" value="1"/>
</dbReference>
<dbReference type="SUPFAM" id="SSF46565">
    <property type="entry name" value="Chaperone J-domain"/>
    <property type="match status" value="1"/>
</dbReference>
<dbReference type="EMBL" id="KQ964421">
    <property type="protein sequence ID" value="KXN74641.1"/>
    <property type="molecule type" value="Genomic_DNA"/>
</dbReference>
<sequence>MEEQFIKVDGKELNYYEFLNISIDSNLTEIKRAYRKTSLKYHPDKNPDNPQAEELFRRLTKVYDVLSDTSARQAYDNYLRTQLEKIRKRREMDRERKAKIQEFEREEEYARGKKDREREAEAKLKAELERLKKLSRPKEYYEFEVEEDLPQPTFNMEYKLKEDIERLKSQLTTQELSIGVKWETALNIDRYGLLSIFSKYGEIEDIIVSKHKSMSQALISFSTVLGTYNSMISKKRKDVELSNFQLRWLTKDQSTPSLVLNLVELLDKLAQIESSKSVKQSIGSNMSLDEYFSFTLTRIKKAKYGEDYKKQGTKA</sequence>
<evidence type="ECO:0000256" key="3">
    <source>
        <dbReference type="ARBA" id="ARBA00022490"/>
    </source>
</evidence>
<dbReference type="Proteomes" id="UP000070444">
    <property type="component" value="Unassembled WGS sequence"/>
</dbReference>
<keyword evidence="4" id="KW-0143">Chaperone</keyword>
<dbReference type="SMART" id="SM00271">
    <property type="entry name" value="DnaJ"/>
    <property type="match status" value="1"/>
</dbReference>
<dbReference type="CDD" id="cd06257">
    <property type="entry name" value="DnaJ"/>
    <property type="match status" value="1"/>
</dbReference>
<organism evidence="7 8">
    <name type="scientific">Conidiobolus coronatus (strain ATCC 28846 / CBS 209.66 / NRRL 28638)</name>
    <name type="common">Delacroixia coronata</name>
    <dbReference type="NCBI Taxonomy" id="796925"/>
    <lineage>
        <taxon>Eukaryota</taxon>
        <taxon>Fungi</taxon>
        <taxon>Fungi incertae sedis</taxon>
        <taxon>Zoopagomycota</taxon>
        <taxon>Entomophthoromycotina</taxon>
        <taxon>Entomophthoromycetes</taxon>
        <taxon>Entomophthorales</taxon>
        <taxon>Ancylistaceae</taxon>
        <taxon>Conidiobolus</taxon>
    </lineage>
</organism>
<evidence type="ECO:0000256" key="4">
    <source>
        <dbReference type="ARBA" id="ARBA00023186"/>
    </source>
</evidence>
<comment type="subcellular location">
    <subcellularLocation>
        <location evidence="2">Cytoplasm</location>
    </subcellularLocation>
    <subcellularLocation>
        <location evidence="1">Nucleus</location>
    </subcellularLocation>
</comment>
<dbReference type="PRINTS" id="PR00625">
    <property type="entry name" value="JDOMAIN"/>
</dbReference>
<dbReference type="GO" id="GO:0005681">
    <property type="term" value="C:spliceosomal complex"/>
    <property type="evidence" value="ECO:0007669"/>
    <property type="project" value="TreeGrafter"/>
</dbReference>
<dbReference type="InterPro" id="IPR012677">
    <property type="entry name" value="Nucleotide-bd_a/b_plait_sf"/>
</dbReference>
<dbReference type="InterPro" id="IPR035979">
    <property type="entry name" value="RBD_domain_sf"/>
</dbReference>
<keyword evidence="3" id="KW-0963">Cytoplasm</keyword>
<gene>
    <name evidence="7" type="ORF">CONCODRAFT_2197</name>
</gene>
<dbReference type="PROSITE" id="PS50076">
    <property type="entry name" value="DNAJ_2"/>
    <property type="match status" value="1"/>
</dbReference>
<evidence type="ECO:0000313" key="7">
    <source>
        <dbReference type="EMBL" id="KXN74641.1"/>
    </source>
</evidence>
<dbReference type="SUPFAM" id="SSF54928">
    <property type="entry name" value="RNA-binding domain, RBD"/>
    <property type="match status" value="1"/>
</dbReference>
<dbReference type="GO" id="GO:0000390">
    <property type="term" value="P:spliceosomal complex disassembly"/>
    <property type="evidence" value="ECO:0007669"/>
    <property type="project" value="TreeGrafter"/>
</dbReference>
<dbReference type="OrthoDB" id="376357at2759"/>
<dbReference type="InterPro" id="IPR001623">
    <property type="entry name" value="DnaJ_domain"/>
</dbReference>